<dbReference type="CDD" id="cd00130">
    <property type="entry name" value="PAS"/>
    <property type="match status" value="2"/>
</dbReference>
<dbReference type="SMART" id="SM00388">
    <property type="entry name" value="HisKA"/>
    <property type="match status" value="1"/>
</dbReference>
<dbReference type="Proteomes" id="UP000616499">
    <property type="component" value="Unassembled WGS sequence"/>
</dbReference>
<keyword evidence="3" id="KW-0597">Phosphoprotein</keyword>
<dbReference type="InterPro" id="IPR003661">
    <property type="entry name" value="HisK_dim/P_dom"/>
</dbReference>
<dbReference type="PROSITE" id="PS50112">
    <property type="entry name" value="PAS"/>
    <property type="match status" value="2"/>
</dbReference>
<keyword evidence="10" id="KW-1185">Reference proteome</keyword>
<dbReference type="PANTHER" id="PTHR43304:SF1">
    <property type="entry name" value="PAC DOMAIN-CONTAINING PROTEIN"/>
    <property type="match status" value="1"/>
</dbReference>
<dbReference type="SUPFAM" id="SSF55785">
    <property type="entry name" value="PYP-like sensor domain (PAS domain)"/>
    <property type="match status" value="2"/>
</dbReference>
<dbReference type="CDD" id="cd00082">
    <property type="entry name" value="HisKA"/>
    <property type="match status" value="1"/>
</dbReference>
<dbReference type="NCBIfam" id="TIGR00229">
    <property type="entry name" value="sensory_box"/>
    <property type="match status" value="2"/>
</dbReference>
<dbReference type="Gene3D" id="1.10.287.130">
    <property type="match status" value="1"/>
</dbReference>
<comment type="caution">
    <text evidence="9">The sequence shown here is derived from an EMBL/GenBank/DDBJ whole genome shotgun (WGS) entry which is preliminary data.</text>
</comment>
<dbReference type="InterPro" id="IPR013655">
    <property type="entry name" value="PAS_fold_3"/>
</dbReference>
<dbReference type="PROSITE" id="PS50113">
    <property type="entry name" value="PAC"/>
    <property type="match status" value="1"/>
</dbReference>
<keyword evidence="4" id="KW-0808">Transferase</keyword>
<dbReference type="EMBL" id="BMNW01000005">
    <property type="protein sequence ID" value="GGM13567.1"/>
    <property type="molecule type" value="Genomic_DNA"/>
</dbReference>
<protein>
    <recommendedName>
        <fullName evidence="2">histidine kinase</fullName>
        <ecNumber evidence="2">2.7.13.3</ecNumber>
    </recommendedName>
</protein>
<evidence type="ECO:0000256" key="4">
    <source>
        <dbReference type="ARBA" id="ARBA00022679"/>
    </source>
</evidence>
<evidence type="ECO:0000256" key="1">
    <source>
        <dbReference type="ARBA" id="ARBA00000085"/>
    </source>
</evidence>
<dbReference type="PROSITE" id="PS50109">
    <property type="entry name" value="HIS_KIN"/>
    <property type="match status" value="1"/>
</dbReference>
<dbReference type="Gene3D" id="3.30.565.10">
    <property type="entry name" value="Histidine kinase-like ATPase, C-terminal domain"/>
    <property type="match status" value="1"/>
</dbReference>
<dbReference type="Pfam" id="PF08447">
    <property type="entry name" value="PAS_3"/>
    <property type="match status" value="1"/>
</dbReference>
<evidence type="ECO:0000313" key="10">
    <source>
        <dbReference type="Proteomes" id="UP000616499"/>
    </source>
</evidence>
<comment type="catalytic activity">
    <reaction evidence="1">
        <text>ATP + protein L-histidine = ADP + protein N-phospho-L-histidine.</text>
        <dbReference type="EC" id="2.7.13.3"/>
    </reaction>
</comment>
<reference evidence="10" key="1">
    <citation type="journal article" date="2019" name="Int. J. Syst. Evol. Microbiol.">
        <title>The Global Catalogue of Microorganisms (GCM) 10K type strain sequencing project: providing services to taxonomists for standard genome sequencing and annotation.</title>
        <authorList>
            <consortium name="The Broad Institute Genomics Platform"/>
            <consortium name="The Broad Institute Genome Sequencing Center for Infectious Disease"/>
            <person name="Wu L."/>
            <person name="Ma J."/>
        </authorList>
    </citation>
    <scope>NUCLEOTIDE SEQUENCE [LARGE SCALE GENOMIC DNA]</scope>
    <source>
        <strain evidence="10">JCM 13501</strain>
    </source>
</reference>
<dbReference type="Pfam" id="PF02518">
    <property type="entry name" value="HATPase_c"/>
    <property type="match status" value="1"/>
</dbReference>
<proteinExistence type="predicted"/>
<organism evidence="9 10">
    <name type="scientific">Pseudomonas asuensis</name>
    <dbReference type="NCBI Taxonomy" id="1825787"/>
    <lineage>
        <taxon>Bacteria</taxon>
        <taxon>Pseudomonadati</taxon>
        <taxon>Pseudomonadota</taxon>
        <taxon>Gammaproteobacteria</taxon>
        <taxon>Pseudomonadales</taxon>
        <taxon>Pseudomonadaceae</taxon>
        <taxon>Pseudomonas</taxon>
    </lineage>
</organism>
<feature type="domain" description="PAS" evidence="7">
    <location>
        <begin position="142"/>
        <end position="213"/>
    </location>
</feature>
<accession>A0ABQ2GV75</accession>
<dbReference type="InterPro" id="IPR052162">
    <property type="entry name" value="Sensor_kinase/Photoreceptor"/>
</dbReference>
<gene>
    <name evidence="9" type="ORF">GCM10009425_25750</name>
</gene>
<dbReference type="SMART" id="SM00091">
    <property type="entry name" value="PAS"/>
    <property type="match status" value="2"/>
</dbReference>
<evidence type="ECO:0000313" key="9">
    <source>
        <dbReference type="EMBL" id="GGM13567.1"/>
    </source>
</evidence>
<feature type="domain" description="PAC" evidence="8">
    <location>
        <begin position="217"/>
        <end position="269"/>
    </location>
</feature>
<dbReference type="Gene3D" id="3.30.450.20">
    <property type="entry name" value="PAS domain"/>
    <property type="match status" value="2"/>
</dbReference>
<evidence type="ECO:0000259" key="8">
    <source>
        <dbReference type="PROSITE" id="PS50113"/>
    </source>
</evidence>
<dbReference type="InterPro" id="IPR036890">
    <property type="entry name" value="HATPase_C_sf"/>
</dbReference>
<feature type="domain" description="PAS" evidence="7">
    <location>
        <begin position="1"/>
        <end position="47"/>
    </location>
</feature>
<dbReference type="InterPro" id="IPR035965">
    <property type="entry name" value="PAS-like_dom_sf"/>
</dbReference>
<dbReference type="InterPro" id="IPR036097">
    <property type="entry name" value="HisK_dim/P_sf"/>
</dbReference>
<evidence type="ECO:0000256" key="5">
    <source>
        <dbReference type="ARBA" id="ARBA00022777"/>
    </source>
</evidence>
<dbReference type="PRINTS" id="PR00344">
    <property type="entry name" value="BCTRLSENSOR"/>
</dbReference>
<dbReference type="InterPro" id="IPR000700">
    <property type="entry name" value="PAS-assoc_C"/>
</dbReference>
<dbReference type="Pfam" id="PF00512">
    <property type="entry name" value="HisKA"/>
    <property type="match status" value="1"/>
</dbReference>
<sequence>MLFDEAACGLLVTSRDGVIRRVNKTFCRWMGYCASELVGLRRIQDLLTMGGRIFHQTHWAPLLQIQGSVAEVKLDLVHQAGHTIPIILNAVRHEYPAGVFHELAVFVAEDRHKYEREHVLARQRAEELLIKQREAQQALEVAQAKLRLALESAQLLVWDVDPETAERRYEEGVASLLGFDAPQTITDQQYASFIEPGDREREQLAFSQALNTYGEAYRCVYRLNGVDGIQRTVSSSGRGLFKADGSLHQFVGILQDITELSQQRAEAEDRALFAEQMVGIVSHDLRNPLSAIRMGIHLLERGEVTPVQAQVLSHLTHSTDRAQRLIADLLDFTVARVGQGITLSHEPIQLHELVSASVTELTLAFPDRAMEHSACGEGVCMGDADRITQVIGNLVSNAMAYGAIDRTVTVRSGIEEDTFWISVHNHGTPIPEDVLPDLFEPMTRGGSGNNKARSVGLGLFIVREIIRAHEGDIHVTSSAGKGTTFTAIFPRRAMASA</sequence>
<dbReference type="SUPFAM" id="SSF47384">
    <property type="entry name" value="Homodimeric domain of signal transducing histidine kinase"/>
    <property type="match status" value="1"/>
</dbReference>
<dbReference type="InterPro" id="IPR003594">
    <property type="entry name" value="HATPase_dom"/>
</dbReference>
<evidence type="ECO:0000256" key="3">
    <source>
        <dbReference type="ARBA" id="ARBA00022553"/>
    </source>
</evidence>
<dbReference type="Pfam" id="PF13426">
    <property type="entry name" value="PAS_9"/>
    <property type="match status" value="1"/>
</dbReference>
<name>A0ABQ2GV75_9PSED</name>
<dbReference type="InterPro" id="IPR005467">
    <property type="entry name" value="His_kinase_dom"/>
</dbReference>
<dbReference type="EC" id="2.7.13.3" evidence="2"/>
<evidence type="ECO:0000256" key="2">
    <source>
        <dbReference type="ARBA" id="ARBA00012438"/>
    </source>
</evidence>
<dbReference type="PANTHER" id="PTHR43304">
    <property type="entry name" value="PHYTOCHROME-LIKE PROTEIN CPH1"/>
    <property type="match status" value="1"/>
</dbReference>
<evidence type="ECO:0000259" key="6">
    <source>
        <dbReference type="PROSITE" id="PS50109"/>
    </source>
</evidence>
<feature type="domain" description="Histidine kinase" evidence="6">
    <location>
        <begin position="280"/>
        <end position="493"/>
    </location>
</feature>
<dbReference type="InterPro" id="IPR004358">
    <property type="entry name" value="Sig_transdc_His_kin-like_C"/>
</dbReference>
<evidence type="ECO:0000259" key="7">
    <source>
        <dbReference type="PROSITE" id="PS50112"/>
    </source>
</evidence>
<keyword evidence="5" id="KW-0418">Kinase</keyword>
<dbReference type="SUPFAM" id="SSF55874">
    <property type="entry name" value="ATPase domain of HSP90 chaperone/DNA topoisomerase II/histidine kinase"/>
    <property type="match status" value="1"/>
</dbReference>
<dbReference type="InterPro" id="IPR000014">
    <property type="entry name" value="PAS"/>
</dbReference>
<dbReference type="SMART" id="SM00387">
    <property type="entry name" value="HATPase_c"/>
    <property type="match status" value="1"/>
</dbReference>